<dbReference type="CTD" id="134701"/>
<dbReference type="GO" id="GO:0005634">
    <property type="term" value="C:nucleus"/>
    <property type="evidence" value="ECO:0007669"/>
    <property type="project" value="UniProtKB-SubCell"/>
</dbReference>
<comment type="similarity">
    <text evidence="2">Belongs to the ripply family.</text>
</comment>
<evidence type="ECO:0000256" key="3">
    <source>
        <dbReference type="ARBA" id="ARBA00022473"/>
    </source>
</evidence>
<evidence type="ECO:0000256" key="2">
    <source>
        <dbReference type="ARBA" id="ARBA00006944"/>
    </source>
</evidence>
<proteinExistence type="inferred from homology"/>
<accession>A0A6P3H1M6</accession>
<gene>
    <name evidence="7" type="primary">RIPPLY2</name>
</gene>
<name>A0A6P3H1M6_BISBB</name>
<evidence type="ECO:0000256" key="5">
    <source>
        <dbReference type="SAM" id="MobiDB-lite"/>
    </source>
</evidence>
<dbReference type="RefSeq" id="XP_010833054.1">
    <property type="nucleotide sequence ID" value="XM_010834752.1"/>
</dbReference>
<keyword evidence="4" id="KW-0539">Nucleus</keyword>
<dbReference type="InterPro" id="IPR028127">
    <property type="entry name" value="Ripply_fam"/>
</dbReference>
<dbReference type="KEGG" id="bbis:104984822"/>
<dbReference type="Pfam" id="PF14998">
    <property type="entry name" value="Ripply"/>
    <property type="match status" value="1"/>
</dbReference>
<dbReference type="GO" id="GO:0000122">
    <property type="term" value="P:negative regulation of transcription by RNA polymerase II"/>
    <property type="evidence" value="ECO:0007669"/>
    <property type="project" value="TreeGrafter"/>
</dbReference>
<feature type="region of interest" description="Disordered" evidence="5">
    <location>
        <begin position="117"/>
        <end position="177"/>
    </location>
</feature>
<dbReference type="AlphaFoldDB" id="A0A6P3H1M6"/>
<evidence type="ECO:0000313" key="6">
    <source>
        <dbReference type="Proteomes" id="UP000515208"/>
    </source>
</evidence>
<organism evidence="6 7">
    <name type="scientific">Bison bison bison</name>
    <name type="common">North American plains bison</name>
    <dbReference type="NCBI Taxonomy" id="43346"/>
    <lineage>
        <taxon>Eukaryota</taxon>
        <taxon>Metazoa</taxon>
        <taxon>Chordata</taxon>
        <taxon>Craniata</taxon>
        <taxon>Vertebrata</taxon>
        <taxon>Euteleostomi</taxon>
        <taxon>Mammalia</taxon>
        <taxon>Eutheria</taxon>
        <taxon>Laurasiatheria</taxon>
        <taxon>Artiodactyla</taxon>
        <taxon>Ruminantia</taxon>
        <taxon>Pecora</taxon>
        <taxon>Bovidae</taxon>
        <taxon>Bovinae</taxon>
        <taxon>Bison</taxon>
    </lineage>
</organism>
<protein>
    <submittedName>
        <fullName evidence="7">Protein ripply2</fullName>
    </submittedName>
</protein>
<keyword evidence="3" id="KW-0217">Developmental protein</keyword>
<dbReference type="Proteomes" id="UP000515208">
    <property type="component" value="Unplaced"/>
</dbReference>
<feature type="compositionally biased region" description="Pro residues" evidence="5">
    <location>
        <begin position="142"/>
        <end position="153"/>
    </location>
</feature>
<dbReference type="PANTHER" id="PTHR16770">
    <property type="entry name" value="PROTEIN RIPPLY-LIKE"/>
    <property type="match status" value="1"/>
</dbReference>
<evidence type="ECO:0000313" key="7">
    <source>
        <dbReference type="RefSeq" id="XP_010833054.1"/>
    </source>
</evidence>
<sequence>MKKLHLHNPIGTESRLYFKELGVTQDIQRVLEQVSFPGHLGVARVRPRGSGRCAFTRSLFVYSASRGDRERACKDAPGPGGYIKLWVRARWVPGASLSMEIAKRTESGSGQCVHLCRPPPAPDLPMQHRGADSGYNALAPPRAYPAPSLPPAPSRLLPSDLPAPHPPRPGSAAVRSPGSRFASSLRVLCSPPRRSAVFWRPWIDDGGEKEQEAPHNAVEAMPDGPGITDASGKLSQYRHPVRLFWPKSKCYDYLYQEAEALLKNFPIQATISFYEDSDSEDETEELICEN</sequence>
<dbReference type="GO" id="GO:0009880">
    <property type="term" value="P:embryonic pattern specification"/>
    <property type="evidence" value="ECO:0007669"/>
    <property type="project" value="TreeGrafter"/>
</dbReference>
<evidence type="ECO:0000256" key="4">
    <source>
        <dbReference type="ARBA" id="ARBA00023242"/>
    </source>
</evidence>
<dbReference type="PANTHER" id="PTHR16770:SF3">
    <property type="entry name" value="PROTEIN RIPPLY2"/>
    <property type="match status" value="1"/>
</dbReference>
<dbReference type="GeneID" id="104984822"/>
<dbReference type="OrthoDB" id="5978888at2759"/>
<reference evidence="7" key="1">
    <citation type="submission" date="2025-08" db="UniProtKB">
        <authorList>
            <consortium name="RefSeq"/>
        </authorList>
    </citation>
    <scope>IDENTIFICATION</scope>
    <source>
        <tissue evidence="7">Blood</tissue>
    </source>
</reference>
<evidence type="ECO:0000256" key="1">
    <source>
        <dbReference type="ARBA" id="ARBA00004123"/>
    </source>
</evidence>
<keyword evidence="6" id="KW-1185">Reference proteome</keyword>
<comment type="subcellular location">
    <subcellularLocation>
        <location evidence="1">Nucleus</location>
    </subcellularLocation>
</comment>